<evidence type="ECO:0000313" key="11">
    <source>
        <dbReference type="Proteomes" id="UP000218231"/>
    </source>
</evidence>
<comment type="subcellular location">
    <subcellularLocation>
        <location evidence="1">Membrane</location>
        <topology evidence="1">Multi-pass membrane protein</topology>
    </subcellularLocation>
</comment>
<dbReference type="InterPro" id="IPR029569">
    <property type="entry name" value="CALHM"/>
</dbReference>
<protein>
    <submittedName>
        <fullName evidence="10">Uncharacterized protein</fullName>
    </submittedName>
</protein>
<comment type="similarity">
    <text evidence="2">Belongs to the CALHM family.</text>
</comment>
<evidence type="ECO:0000256" key="3">
    <source>
        <dbReference type="ARBA" id="ARBA00022448"/>
    </source>
</evidence>
<gene>
    <name evidence="10" type="ORF">WR25_05457</name>
</gene>
<dbReference type="OrthoDB" id="5953668at2759"/>
<keyword evidence="3" id="KW-0813">Transport</keyword>
<keyword evidence="6" id="KW-0406">Ion transport</keyword>
<dbReference type="AlphaFoldDB" id="A0A2A2KMI2"/>
<evidence type="ECO:0000256" key="5">
    <source>
        <dbReference type="ARBA" id="ARBA00022989"/>
    </source>
</evidence>
<evidence type="ECO:0000256" key="9">
    <source>
        <dbReference type="SAM" id="Phobius"/>
    </source>
</evidence>
<dbReference type="Proteomes" id="UP000218231">
    <property type="component" value="Unassembled WGS sequence"/>
</dbReference>
<dbReference type="GO" id="GO:0005261">
    <property type="term" value="F:monoatomic cation channel activity"/>
    <property type="evidence" value="ECO:0007669"/>
    <property type="project" value="TreeGrafter"/>
</dbReference>
<evidence type="ECO:0000256" key="8">
    <source>
        <dbReference type="ARBA" id="ARBA00023303"/>
    </source>
</evidence>
<comment type="caution">
    <text evidence="10">The sequence shown here is derived from an EMBL/GenBank/DDBJ whole genome shotgun (WGS) entry which is preliminary data.</text>
</comment>
<keyword evidence="8" id="KW-0407">Ion channel</keyword>
<organism evidence="10 11">
    <name type="scientific">Diploscapter pachys</name>
    <dbReference type="NCBI Taxonomy" id="2018661"/>
    <lineage>
        <taxon>Eukaryota</taxon>
        <taxon>Metazoa</taxon>
        <taxon>Ecdysozoa</taxon>
        <taxon>Nematoda</taxon>
        <taxon>Chromadorea</taxon>
        <taxon>Rhabditida</taxon>
        <taxon>Rhabditina</taxon>
        <taxon>Rhabditomorpha</taxon>
        <taxon>Rhabditoidea</taxon>
        <taxon>Rhabditidae</taxon>
        <taxon>Diploscapter</taxon>
    </lineage>
</organism>
<feature type="transmembrane region" description="Helical" evidence="9">
    <location>
        <begin position="20"/>
        <end position="39"/>
    </location>
</feature>
<feature type="transmembrane region" description="Helical" evidence="9">
    <location>
        <begin position="154"/>
        <end position="173"/>
    </location>
</feature>
<dbReference type="STRING" id="2018661.A0A2A2KMI2"/>
<evidence type="ECO:0000313" key="10">
    <source>
        <dbReference type="EMBL" id="PAV75100.1"/>
    </source>
</evidence>
<name>A0A2A2KMI2_9BILA</name>
<keyword evidence="4 9" id="KW-0812">Transmembrane</keyword>
<dbReference type="GO" id="GO:0005886">
    <property type="term" value="C:plasma membrane"/>
    <property type="evidence" value="ECO:0007669"/>
    <property type="project" value="TreeGrafter"/>
</dbReference>
<proteinExistence type="inferred from homology"/>
<dbReference type="Pfam" id="PF14798">
    <property type="entry name" value="Ca_hom_mod"/>
    <property type="match status" value="1"/>
</dbReference>
<sequence length="297" mass="33523">MASSVNSIVAVAQNIFANHGSTLLNGLLIVSTIGGQSLIRRLTFTCPCSYPLNVIHSAVFILGPSMALFIIGIMLNSTVWRLVHGCMFSYYRCFLAHNFCKMEIAKQCKNETVLNYYKESQSFDMMSGNGSYCPACICEMDGSDSSYLDAESQIIAWFILIIFGVGTFLVLCLHRMFDKYTLVQRQYVETYKSIEAQKFDQIARATASTIAEQNARAFFLQKDWSKRDWDWVSGIPEINNPMFARLRLIAAEKTHQTMITPLQLWSNHKGYRIIQPQVASVVDETMTTQGGYLDGID</sequence>
<evidence type="ECO:0000256" key="4">
    <source>
        <dbReference type="ARBA" id="ARBA00022692"/>
    </source>
</evidence>
<keyword evidence="7 9" id="KW-0472">Membrane</keyword>
<feature type="transmembrane region" description="Helical" evidence="9">
    <location>
        <begin position="51"/>
        <end position="75"/>
    </location>
</feature>
<dbReference type="EMBL" id="LIAE01008212">
    <property type="protein sequence ID" value="PAV75100.1"/>
    <property type="molecule type" value="Genomic_DNA"/>
</dbReference>
<dbReference type="PANTHER" id="PTHR32261">
    <property type="entry name" value="CALCIUM HOMEOSTASIS MODULATOR PROTEIN"/>
    <property type="match status" value="1"/>
</dbReference>
<evidence type="ECO:0000256" key="7">
    <source>
        <dbReference type="ARBA" id="ARBA00023136"/>
    </source>
</evidence>
<accession>A0A2A2KMI2</accession>
<evidence type="ECO:0000256" key="1">
    <source>
        <dbReference type="ARBA" id="ARBA00004141"/>
    </source>
</evidence>
<keyword evidence="11" id="KW-1185">Reference proteome</keyword>
<reference evidence="10 11" key="1">
    <citation type="journal article" date="2017" name="Curr. Biol.">
        <title>Genome architecture and evolution of a unichromosomal asexual nematode.</title>
        <authorList>
            <person name="Fradin H."/>
            <person name="Zegar C."/>
            <person name="Gutwein M."/>
            <person name="Lucas J."/>
            <person name="Kovtun M."/>
            <person name="Corcoran D."/>
            <person name="Baugh L.R."/>
            <person name="Kiontke K."/>
            <person name="Gunsalus K."/>
            <person name="Fitch D.H."/>
            <person name="Piano F."/>
        </authorList>
    </citation>
    <scope>NUCLEOTIDE SEQUENCE [LARGE SCALE GENOMIC DNA]</scope>
    <source>
        <strain evidence="10">PF1309</strain>
    </source>
</reference>
<evidence type="ECO:0000256" key="6">
    <source>
        <dbReference type="ARBA" id="ARBA00023065"/>
    </source>
</evidence>
<dbReference type="PANTHER" id="PTHR32261:SF1">
    <property type="entry name" value="CALCIUM HOMEOSTASIS MODULATOR PROTEIN"/>
    <property type="match status" value="1"/>
</dbReference>
<evidence type="ECO:0000256" key="2">
    <source>
        <dbReference type="ARBA" id="ARBA00008497"/>
    </source>
</evidence>
<keyword evidence="5 9" id="KW-1133">Transmembrane helix</keyword>
<dbReference type="GO" id="GO:1904669">
    <property type="term" value="P:ATP export"/>
    <property type="evidence" value="ECO:0007669"/>
    <property type="project" value="UniProtKB-ARBA"/>
</dbReference>